<dbReference type="SMART" id="SM00829">
    <property type="entry name" value="PKS_ER"/>
    <property type="match status" value="1"/>
</dbReference>
<dbReference type="EMBL" id="JBHUIJ010000028">
    <property type="protein sequence ID" value="MFD2239326.1"/>
    <property type="molecule type" value="Genomic_DNA"/>
</dbReference>
<dbReference type="InterPro" id="IPR013154">
    <property type="entry name" value="ADH-like_N"/>
</dbReference>
<dbReference type="SUPFAM" id="SSF50129">
    <property type="entry name" value="GroES-like"/>
    <property type="match status" value="1"/>
</dbReference>
<protein>
    <submittedName>
        <fullName evidence="3">NADPH:quinone reductase</fullName>
    </submittedName>
</protein>
<accession>A0ABW5CRY9</accession>
<dbReference type="InterPro" id="IPR051603">
    <property type="entry name" value="Zinc-ADH_QOR/CCCR"/>
</dbReference>
<dbReference type="InterPro" id="IPR011032">
    <property type="entry name" value="GroES-like_sf"/>
</dbReference>
<dbReference type="CDD" id="cd08253">
    <property type="entry name" value="zeta_crystallin"/>
    <property type="match status" value="1"/>
</dbReference>
<dbReference type="Proteomes" id="UP001597371">
    <property type="component" value="Unassembled WGS sequence"/>
</dbReference>
<sequence>MSTMLSYAYYAFGDADSVLRAERRAVPQPGRGEVLVLVRASGLNPHDTKRRSGWLGGVVPEGGIVPHADGAGEVAAVGADVANRAAGQRVMIFGAGHGRYDGTAAEYCLVPAENTVPIPDSCSYENAAALGVPAVTSCYAVLSGGPVANRWVLVHGGLGAVGRAAVEVAGWAGARVIATLGEPARAGELEALGAGYVLDRHSRQLAARVAEITGGHGADLIVDVDFGANIRLDAECLAENGRVAAYSSTSDRMPVLPYYDFALKGARLHFVQALNIPRTELERATNVIERLLAQGGLRPCVAHHYPLSEIAAGHSLLESGEARGKIVYTLD</sequence>
<keyword evidence="4" id="KW-1185">Reference proteome</keyword>
<evidence type="ECO:0000256" key="1">
    <source>
        <dbReference type="ARBA" id="ARBA00022857"/>
    </source>
</evidence>
<keyword evidence="1" id="KW-0521">NADP</keyword>
<evidence type="ECO:0000259" key="2">
    <source>
        <dbReference type="SMART" id="SM00829"/>
    </source>
</evidence>
<evidence type="ECO:0000313" key="3">
    <source>
        <dbReference type="EMBL" id="MFD2239326.1"/>
    </source>
</evidence>
<proteinExistence type="predicted"/>
<dbReference type="InterPro" id="IPR013149">
    <property type="entry name" value="ADH-like_C"/>
</dbReference>
<dbReference type="PANTHER" id="PTHR44154">
    <property type="entry name" value="QUINONE OXIDOREDUCTASE"/>
    <property type="match status" value="1"/>
</dbReference>
<organism evidence="3 4">
    <name type="scientific">Aureimonas populi</name>
    <dbReference type="NCBI Taxonomy" id="1701758"/>
    <lineage>
        <taxon>Bacteria</taxon>
        <taxon>Pseudomonadati</taxon>
        <taxon>Pseudomonadota</taxon>
        <taxon>Alphaproteobacteria</taxon>
        <taxon>Hyphomicrobiales</taxon>
        <taxon>Aurantimonadaceae</taxon>
        <taxon>Aureimonas</taxon>
    </lineage>
</organism>
<reference evidence="4" key="1">
    <citation type="journal article" date="2019" name="Int. J. Syst. Evol. Microbiol.">
        <title>The Global Catalogue of Microorganisms (GCM) 10K type strain sequencing project: providing services to taxonomists for standard genome sequencing and annotation.</title>
        <authorList>
            <consortium name="The Broad Institute Genomics Platform"/>
            <consortium name="The Broad Institute Genome Sequencing Center for Infectious Disease"/>
            <person name="Wu L."/>
            <person name="Ma J."/>
        </authorList>
    </citation>
    <scope>NUCLEOTIDE SEQUENCE [LARGE SCALE GENOMIC DNA]</scope>
    <source>
        <strain evidence="4">ZS-35-S2</strain>
    </source>
</reference>
<evidence type="ECO:0000313" key="4">
    <source>
        <dbReference type="Proteomes" id="UP001597371"/>
    </source>
</evidence>
<dbReference type="InterPro" id="IPR020843">
    <property type="entry name" value="ER"/>
</dbReference>
<dbReference type="SUPFAM" id="SSF51735">
    <property type="entry name" value="NAD(P)-binding Rossmann-fold domains"/>
    <property type="match status" value="1"/>
</dbReference>
<dbReference type="RefSeq" id="WP_209738156.1">
    <property type="nucleotide sequence ID" value="NZ_CP072611.1"/>
</dbReference>
<feature type="domain" description="Enoyl reductase (ER)" evidence="2">
    <location>
        <begin position="13"/>
        <end position="328"/>
    </location>
</feature>
<dbReference type="Pfam" id="PF08240">
    <property type="entry name" value="ADH_N"/>
    <property type="match status" value="1"/>
</dbReference>
<gene>
    <name evidence="3" type="ORF">ACFSKQ_17905</name>
</gene>
<dbReference type="Gene3D" id="3.90.180.10">
    <property type="entry name" value="Medium-chain alcohol dehydrogenases, catalytic domain"/>
    <property type="match status" value="1"/>
</dbReference>
<dbReference type="PANTHER" id="PTHR44154:SF1">
    <property type="entry name" value="QUINONE OXIDOREDUCTASE"/>
    <property type="match status" value="1"/>
</dbReference>
<dbReference type="Gene3D" id="3.40.50.720">
    <property type="entry name" value="NAD(P)-binding Rossmann-like Domain"/>
    <property type="match status" value="1"/>
</dbReference>
<comment type="caution">
    <text evidence="3">The sequence shown here is derived from an EMBL/GenBank/DDBJ whole genome shotgun (WGS) entry which is preliminary data.</text>
</comment>
<name>A0ABW5CRY9_9HYPH</name>
<dbReference type="Pfam" id="PF00107">
    <property type="entry name" value="ADH_zinc_N"/>
    <property type="match status" value="1"/>
</dbReference>
<dbReference type="InterPro" id="IPR036291">
    <property type="entry name" value="NAD(P)-bd_dom_sf"/>
</dbReference>